<keyword evidence="5 8" id="KW-0627">Porphyrin biosynthesis</keyword>
<proteinExistence type="inferred from homology"/>
<dbReference type="SMART" id="SM01004">
    <property type="entry name" value="ALAD"/>
    <property type="match status" value="1"/>
</dbReference>
<dbReference type="Pfam" id="PF00490">
    <property type="entry name" value="ALAD"/>
    <property type="match status" value="1"/>
</dbReference>
<dbReference type="EC" id="4.2.1.24" evidence="8"/>
<sequence length="151" mass="16767">MSYSTKYCSSFYGPFRDACDSSPNREGSAKKTFSAMKDRSMYQLPAPSRGLGIRAAKRCRDEGADFIMVKPGGAYLDLIRDVKNALPDIPIAVYQVSGEYAMLYHGSKNGAFALKEAVLEYCIGFRRAGATIIITYFAPQLLDWLSDYSKL</sequence>
<dbReference type="PROSITE" id="PS00169">
    <property type="entry name" value="D_ALA_DEHYDRATASE"/>
    <property type="match status" value="1"/>
</dbReference>
<reference evidence="10 11" key="1">
    <citation type="journal article" date="2013" name="Curr. Biol.">
        <title>The Genome of the Foraminiferan Reticulomyxa filosa.</title>
        <authorList>
            <person name="Glockner G."/>
            <person name="Hulsmann N."/>
            <person name="Schleicher M."/>
            <person name="Noegel A.A."/>
            <person name="Eichinger L."/>
            <person name="Gallinger C."/>
            <person name="Pawlowski J."/>
            <person name="Sierra R."/>
            <person name="Euteneuer U."/>
            <person name="Pillet L."/>
            <person name="Moustafa A."/>
            <person name="Platzer M."/>
            <person name="Groth M."/>
            <person name="Szafranski K."/>
            <person name="Schliwa M."/>
        </authorList>
    </citation>
    <scope>NUCLEOTIDE SEQUENCE [LARGE SCALE GENOMIC DNA]</scope>
</reference>
<dbReference type="GO" id="GO:0004655">
    <property type="term" value="F:porphobilinogen synthase activity"/>
    <property type="evidence" value="ECO:0007669"/>
    <property type="project" value="UniProtKB-EC"/>
</dbReference>
<comment type="pathway">
    <text evidence="1">Porphyrin-containing compound metabolism; protoporphyrin-IX biosynthesis; coproporphyrinogen-III from 5-aminolevulinate: step 1/4.</text>
</comment>
<evidence type="ECO:0000256" key="9">
    <source>
        <dbReference type="RuleBase" id="RU004161"/>
    </source>
</evidence>
<evidence type="ECO:0000256" key="4">
    <source>
        <dbReference type="ARBA" id="ARBA00023239"/>
    </source>
</evidence>
<evidence type="ECO:0000256" key="1">
    <source>
        <dbReference type="ARBA" id="ARBA00004694"/>
    </source>
</evidence>
<comment type="caution">
    <text evidence="10">The sequence shown here is derived from an EMBL/GenBank/DDBJ whole genome shotgun (WGS) entry which is preliminary data.</text>
</comment>
<dbReference type="PANTHER" id="PTHR11458:SF0">
    <property type="entry name" value="DELTA-AMINOLEVULINIC ACID DEHYDRATASE"/>
    <property type="match status" value="1"/>
</dbReference>
<protein>
    <recommendedName>
        <fullName evidence="8">Delta-aminolevulinic acid dehydratase</fullName>
        <ecNumber evidence="8">4.2.1.24</ecNumber>
    </recommendedName>
</protein>
<comment type="catalytic activity">
    <reaction evidence="7 8">
        <text>2 5-aminolevulinate = porphobilinogen + 2 H2O + H(+)</text>
        <dbReference type="Rhea" id="RHEA:24064"/>
        <dbReference type="ChEBI" id="CHEBI:15377"/>
        <dbReference type="ChEBI" id="CHEBI:15378"/>
        <dbReference type="ChEBI" id="CHEBI:58126"/>
        <dbReference type="ChEBI" id="CHEBI:356416"/>
        <dbReference type="EC" id="4.2.1.24"/>
    </reaction>
</comment>
<dbReference type="GO" id="GO:0005829">
    <property type="term" value="C:cytosol"/>
    <property type="evidence" value="ECO:0007669"/>
    <property type="project" value="TreeGrafter"/>
</dbReference>
<accession>X6MJ08</accession>
<organism evidence="10 11">
    <name type="scientific">Reticulomyxa filosa</name>
    <dbReference type="NCBI Taxonomy" id="46433"/>
    <lineage>
        <taxon>Eukaryota</taxon>
        <taxon>Sar</taxon>
        <taxon>Rhizaria</taxon>
        <taxon>Retaria</taxon>
        <taxon>Foraminifera</taxon>
        <taxon>Monothalamids</taxon>
        <taxon>Reticulomyxidae</taxon>
        <taxon>Reticulomyxa</taxon>
    </lineage>
</organism>
<dbReference type="InterPro" id="IPR001731">
    <property type="entry name" value="ALAD"/>
</dbReference>
<gene>
    <name evidence="10" type="ORF">RFI_24319</name>
</gene>
<dbReference type="InterPro" id="IPR013785">
    <property type="entry name" value="Aldolase_TIM"/>
</dbReference>
<keyword evidence="11" id="KW-1185">Reference proteome</keyword>
<evidence type="ECO:0000256" key="2">
    <source>
        <dbReference type="ARBA" id="ARBA00008055"/>
    </source>
</evidence>
<evidence type="ECO:0000256" key="7">
    <source>
        <dbReference type="ARBA" id="ARBA00047651"/>
    </source>
</evidence>
<dbReference type="AlphaFoldDB" id="X6MJ08"/>
<comment type="similarity">
    <text evidence="2 9">Belongs to the ALAD family.</text>
</comment>
<dbReference type="InterPro" id="IPR030656">
    <property type="entry name" value="ALAD_AS"/>
</dbReference>
<comment type="function">
    <text evidence="6">Catalyzes an early step in the biosynthesis of tetrapyrroles. Binds two molecules of 5-aminolevulinate per subunit, each at a distinct site, and catalyzes their condensation to form porphobilinogen.</text>
</comment>
<evidence type="ECO:0000256" key="5">
    <source>
        <dbReference type="ARBA" id="ARBA00023244"/>
    </source>
</evidence>
<dbReference type="GO" id="GO:0006782">
    <property type="term" value="P:protoporphyrinogen IX biosynthetic process"/>
    <property type="evidence" value="ECO:0007669"/>
    <property type="project" value="UniProtKB-UniPathway"/>
</dbReference>
<dbReference type="OrthoDB" id="1530at2759"/>
<dbReference type="OMA" id="CIGFRRA"/>
<evidence type="ECO:0000313" key="10">
    <source>
        <dbReference type="EMBL" id="ETO13055.1"/>
    </source>
</evidence>
<dbReference type="GO" id="GO:0008270">
    <property type="term" value="F:zinc ion binding"/>
    <property type="evidence" value="ECO:0007669"/>
    <property type="project" value="TreeGrafter"/>
</dbReference>
<evidence type="ECO:0000256" key="3">
    <source>
        <dbReference type="ARBA" id="ARBA00023133"/>
    </source>
</evidence>
<evidence type="ECO:0000313" key="11">
    <source>
        <dbReference type="Proteomes" id="UP000023152"/>
    </source>
</evidence>
<dbReference type="SUPFAM" id="SSF51569">
    <property type="entry name" value="Aldolase"/>
    <property type="match status" value="1"/>
</dbReference>
<evidence type="ECO:0000256" key="8">
    <source>
        <dbReference type="RuleBase" id="RU000515"/>
    </source>
</evidence>
<dbReference type="UniPathway" id="UPA00251">
    <property type="reaction ID" value="UER00318"/>
</dbReference>
<evidence type="ECO:0000256" key="6">
    <source>
        <dbReference type="ARBA" id="ARBA00025628"/>
    </source>
</evidence>
<keyword evidence="4 8" id="KW-0456">Lyase</keyword>
<dbReference type="Gene3D" id="3.20.20.70">
    <property type="entry name" value="Aldolase class I"/>
    <property type="match status" value="1"/>
</dbReference>
<dbReference type="PRINTS" id="PR00144">
    <property type="entry name" value="DALDHYDRTASE"/>
</dbReference>
<keyword evidence="3" id="KW-0350">Heme biosynthesis</keyword>
<comment type="subunit">
    <text evidence="8">Homooctamer.</text>
</comment>
<dbReference type="PANTHER" id="PTHR11458">
    <property type="entry name" value="DELTA-AMINOLEVULINIC ACID DEHYDRATASE"/>
    <property type="match status" value="1"/>
</dbReference>
<dbReference type="Proteomes" id="UP000023152">
    <property type="component" value="Unassembled WGS sequence"/>
</dbReference>
<dbReference type="EMBL" id="ASPP01020861">
    <property type="protein sequence ID" value="ETO13055.1"/>
    <property type="molecule type" value="Genomic_DNA"/>
</dbReference>
<name>X6MJ08_RETFI</name>